<feature type="chain" id="PRO_5046586989" evidence="2">
    <location>
        <begin position="24"/>
        <end position="1171"/>
    </location>
</feature>
<keyword evidence="5" id="KW-1185">Reference proteome</keyword>
<comment type="caution">
    <text evidence="4">The sequence shown here is derived from an EMBL/GenBank/DDBJ whole genome shotgun (WGS) entry which is preliminary data.</text>
</comment>
<dbReference type="EMBL" id="JANKHH010000007">
    <property type="protein sequence ID" value="MCR2835048.1"/>
    <property type="molecule type" value="Genomic_DNA"/>
</dbReference>
<evidence type="ECO:0000313" key="5">
    <source>
        <dbReference type="Proteomes" id="UP001206067"/>
    </source>
</evidence>
<dbReference type="Proteomes" id="UP001206067">
    <property type="component" value="Unassembled WGS sequence"/>
</dbReference>
<feature type="signal peptide" evidence="2">
    <location>
        <begin position="1"/>
        <end position="23"/>
    </location>
</feature>
<feature type="compositionally biased region" description="Polar residues" evidence="1">
    <location>
        <begin position="926"/>
        <end position="939"/>
    </location>
</feature>
<accession>A0ABT1XTP3</accession>
<reference evidence="4 5" key="1">
    <citation type="submission" date="2022-08" db="EMBL/GenBank/DDBJ databases">
        <title>Polyphasic taxonomy analysis of Qipengyuania sp.RS5-5.</title>
        <authorList>
            <person name="Xamxidin M."/>
            <person name="Wu M."/>
        </authorList>
    </citation>
    <scope>NUCLEOTIDE SEQUENCE [LARGE SCALE GENOMIC DNA]</scope>
    <source>
        <strain evidence="4 5">RS5-5</strain>
    </source>
</reference>
<dbReference type="InterPro" id="IPR024983">
    <property type="entry name" value="CHAT_dom"/>
</dbReference>
<proteinExistence type="predicted"/>
<evidence type="ECO:0000313" key="4">
    <source>
        <dbReference type="EMBL" id="MCR2835048.1"/>
    </source>
</evidence>
<dbReference type="Pfam" id="PF12770">
    <property type="entry name" value="CHAT"/>
    <property type="match status" value="1"/>
</dbReference>
<feature type="domain" description="CHAT" evidence="3">
    <location>
        <begin position="822"/>
        <end position="1167"/>
    </location>
</feature>
<organism evidence="4 5">
    <name type="scientific">Parerythrobacter lacustris</name>
    <dbReference type="NCBI Taxonomy" id="2969984"/>
    <lineage>
        <taxon>Bacteria</taxon>
        <taxon>Pseudomonadati</taxon>
        <taxon>Pseudomonadota</taxon>
        <taxon>Alphaproteobacteria</taxon>
        <taxon>Sphingomonadales</taxon>
        <taxon>Erythrobacteraceae</taxon>
        <taxon>Parerythrobacter</taxon>
    </lineage>
</organism>
<dbReference type="RefSeq" id="WP_257596919.1">
    <property type="nucleotide sequence ID" value="NZ_JANKHH010000007.1"/>
</dbReference>
<keyword evidence="2" id="KW-0732">Signal</keyword>
<name>A0ABT1XTP3_9SPHN</name>
<evidence type="ECO:0000259" key="3">
    <source>
        <dbReference type="Pfam" id="PF12770"/>
    </source>
</evidence>
<sequence>MKHRAVTLLAGAALWMLPVAAHAQSEPSPFERLSDGFEALWNEAGESGLKLEEKPVDLEPLLVEVATPWRERPYSDLEKFETTSPPPVEGVTYGGDPIQNWLDWYDLEIEAAGKAKDIDRLDCAFQDRLFLVNSRVRSGTMVGPSSYEYQSELRNYIAAIAPQVDLTGMTMREAVALTPEAAEELELQAFRAMPTARQGRFENVLRHYLSLIAIEQVQGPPIEGDGLQDNGSYQLAMLEDLLRRQGRAEDAAIVTPIVQAMEENGKISAYNWSVSYRYQNLEMGNPKGAASFAQAMVRNLSAAVPSDHPLTLRVLLLTVADHFAIGDTTKAGEYLALARAACTDAPACTDIAAHPAALEGLTLLEGQGATAQLAAFRSALGGADPSANPEMTALAALPALERELNTCYGNAPVDPRTFAITPEVKLAFAECDFAIGPDLIAVYEQAGTDFAKSQKLQTVTQDVAEAGLVLGKYAEVEPYYAQLVSAARAQGLPYADNLALSHAVTLVETGRYAEADRVLSETRVSSEASMLAGLSYPSDYSNRFRGIEALTVQRYLADPAQAHLAYEVAKSRAEDFRRFRQSQVGSVRSETNLARIIGWNGTFLEAADAAWAFAAKEPARRSEARDVAFAAVQDALTDGTSLSLAYAMADKADFNSDPQTADLIARRRELLEMLAPYEGVEAKDRSFELPGSTREEIERRREFELVDALSEEYRAINLQLAEAAPDYFKLIRPEPLSLDDARAVLREDEAVLMLIPSAGGTHSMVLTTEGVEWHRSALTVGEVDAAVRRLLWFSGANVEVDGREQREWESAVDGGRNGFDRDTAYRLYSELLMPLERNFAGKRHLFVAAGGSLGSLPLGILVTGEPEGRDDDPAALRRTPWLAGDANLVRIPSLQTLAYQRRFASAADRSEEFRGFGDPVLDGAAQTRSRGQRSGSGLTAASILRRDGDEGGIANVAKLRSLARLPGTEVELTAMARAFGADRNALNLGANATESRFKESDLAALSVLALATHGLTAGEADGSGEPGLVFSPPVTGDSYDDGYLTASEVAQMRIGADWVILSACNTAAGDGSAGAPGLSGLARAFFYAGASNLLASHWPVRDDVAARLTVRTIELARDDAAMSRAEAFTAAMHEIRDDRSADGKLADGYDATFAHPSAWAPFELIGDAGVR</sequence>
<feature type="region of interest" description="Disordered" evidence="1">
    <location>
        <begin position="918"/>
        <end position="939"/>
    </location>
</feature>
<protein>
    <submittedName>
        <fullName evidence="4">CHAT domain-containing protein</fullName>
    </submittedName>
</protein>
<evidence type="ECO:0000256" key="1">
    <source>
        <dbReference type="SAM" id="MobiDB-lite"/>
    </source>
</evidence>
<gene>
    <name evidence="4" type="ORF">NSO95_13955</name>
</gene>
<evidence type="ECO:0000256" key="2">
    <source>
        <dbReference type="SAM" id="SignalP"/>
    </source>
</evidence>